<evidence type="ECO:0000313" key="2">
    <source>
        <dbReference type="Proteomes" id="UP000015102"/>
    </source>
</evidence>
<organism evidence="1 2">
    <name type="scientific">Megaselia scalaris</name>
    <name type="common">Humpbacked fly</name>
    <name type="synonym">Phora scalaris</name>
    <dbReference type="NCBI Taxonomy" id="36166"/>
    <lineage>
        <taxon>Eukaryota</taxon>
        <taxon>Metazoa</taxon>
        <taxon>Ecdysozoa</taxon>
        <taxon>Arthropoda</taxon>
        <taxon>Hexapoda</taxon>
        <taxon>Insecta</taxon>
        <taxon>Pterygota</taxon>
        <taxon>Neoptera</taxon>
        <taxon>Endopterygota</taxon>
        <taxon>Diptera</taxon>
        <taxon>Brachycera</taxon>
        <taxon>Muscomorpha</taxon>
        <taxon>Platypezoidea</taxon>
        <taxon>Phoridae</taxon>
        <taxon>Megaseliini</taxon>
        <taxon>Megaselia</taxon>
    </lineage>
</organism>
<dbReference type="HOGENOM" id="CLU_1557047_0_0_1"/>
<accession>T1GQN8</accession>
<dbReference type="EnsemblMetazoa" id="MESCA005949-RA">
    <property type="protein sequence ID" value="MESCA005949-PA"/>
    <property type="gene ID" value="MESCA005949"/>
</dbReference>
<dbReference type="EMBL" id="CAQQ02169470">
    <property type="status" value="NOT_ANNOTATED_CDS"/>
    <property type="molecule type" value="Genomic_DNA"/>
</dbReference>
<dbReference type="EMBL" id="CAQQ02169471">
    <property type="status" value="NOT_ANNOTATED_CDS"/>
    <property type="molecule type" value="Genomic_DNA"/>
</dbReference>
<dbReference type="EMBL" id="CAQQ02169469">
    <property type="status" value="NOT_ANNOTATED_CDS"/>
    <property type="molecule type" value="Genomic_DNA"/>
</dbReference>
<proteinExistence type="predicted"/>
<protein>
    <submittedName>
        <fullName evidence="1">Uncharacterized protein</fullName>
    </submittedName>
</protein>
<dbReference type="Proteomes" id="UP000015102">
    <property type="component" value="Unassembled WGS sequence"/>
</dbReference>
<dbReference type="AlphaFoldDB" id="T1GQN8"/>
<reference evidence="2" key="1">
    <citation type="submission" date="2013-02" db="EMBL/GenBank/DDBJ databases">
        <authorList>
            <person name="Hughes D."/>
        </authorList>
    </citation>
    <scope>NUCLEOTIDE SEQUENCE</scope>
    <source>
        <strain>Durham</strain>
        <strain evidence="2">NC isolate 2 -- Noor lab</strain>
    </source>
</reference>
<evidence type="ECO:0000313" key="1">
    <source>
        <dbReference type="EnsemblMetazoa" id="MESCA005949-PA"/>
    </source>
</evidence>
<reference evidence="1" key="2">
    <citation type="submission" date="2015-06" db="UniProtKB">
        <authorList>
            <consortium name="EnsemblMetazoa"/>
        </authorList>
    </citation>
    <scope>IDENTIFICATION</scope>
</reference>
<sequence>MRYCILHKFEWKWGGFEYDEYVLCIVNGYGFEIVKSKNSLTSMVKEVNTALSNCQEILGIPKYKLISSNPKIPTIYIFYITHTIGTRRIIANVDSPTSKIAKFLVQKFNCLRPPEGLFVKNSFEVADKLSKLHLDLNEEMVLFDVTAIYPNVLIDEALDCFFKAALQKKVDS</sequence>
<keyword evidence="2" id="KW-1185">Reference proteome</keyword>
<name>T1GQN8_MEGSC</name>